<evidence type="ECO:0000313" key="1">
    <source>
        <dbReference type="EMBL" id="OMO57135.1"/>
    </source>
</evidence>
<dbReference type="AlphaFoldDB" id="A0A1R3GGB5"/>
<dbReference type="STRING" id="93759.A0A1R3GGB5"/>
<dbReference type="EMBL" id="AWUE01022633">
    <property type="protein sequence ID" value="OMO57135.1"/>
    <property type="molecule type" value="Genomic_DNA"/>
</dbReference>
<dbReference type="Proteomes" id="UP000187203">
    <property type="component" value="Unassembled WGS sequence"/>
</dbReference>
<keyword evidence="2" id="KW-1185">Reference proteome</keyword>
<accession>A0A1R3GGB5</accession>
<sequence>MLFQQAGVSTVGEQAVNVLYAYGNPVDSKTVEALRKETGHTINAMLDVNKDPASAKAPEAEASGWAKTSFFF</sequence>
<comment type="caution">
    <text evidence="1">The sequence shown here is derived from an EMBL/GenBank/DDBJ whole genome shotgun (WGS) entry which is preliminary data.</text>
</comment>
<evidence type="ECO:0000313" key="2">
    <source>
        <dbReference type="Proteomes" id="UP000187203"/>
    </source>
</evidence>
<name>A0A1R3GGB5_9ROSI</name>
<proteinExistence type="predicted"/>
<reference evidence="2" key="1">
    <citation type="submission" date="2013-09" db="EMBL/GenBank/DDBJ databases">
        <title>Corchorus olitorius genome sequencing.</title>
        <authorList>
            <person name="Alam M."/>
            <person name="Haque M.S."/>
            <person name="Islam M.S."/>
            <person name="Emdad E.M."/>
            <person name="Islam M.M."/>
            <person name="Ahmed B."/>
            <person name="Halim A."/>
            <person name="Hossen Q.M.M."/>
            <person name="Hossain M.Z."/>
            <person name="Ahmed R."/>
            <person name="Khan M.M."/>
            <person name="Islam R."/>
            <person name="Rashid M.M."/>
            <person name="Khan S.A."/>
            <person name="Rahman M.S."/>
            <person name="Alam M."/>
            <person name="Yahiya A.S."/>
            <person name="Khan M.S."/>
            <person name="Azam M.S."/>
            <person name="Haque T."/>
            <person name="Lashkar M.Z.H."/>
            <person name="Akhand A.I."/>
            <person name="Morshed G."/>
            <person name="Roy S."/>
            <person name="Uddin K.S."/>
            <person name="Rabeya T."/>
            <person name="Hossain A.S."/>
            <person name="Chowdhury A."/>
            <person name="Snigdha A.R."/>
            <person name="Mortoza M.S."/>
            <person name="Matin S.A."/>
            <person name="Hoque S.M.E."/>
            <person name="Islam M.K."/>
            <person name="Roy D.K."/>
            <person name="Haider R."/>
            <person name="Moosa M.M."/>
            <person name="Elias S.M."/>
            <person name="Hasan A.M."/>
            <person name="Jahan S."/>
            <person name="Shafiuddin M."/>
            <person name="Mahmood N."/>
            <person name="Shommy N.S."/>
        </authorList>
    </citation>
    <scope>NUCLEOTIDE SEQUENCE [LARGE SCALE GENOMIC DNA]</scope>
    <source>
        <strain evidence="2">cv. O-4</strain>
    </source>
</reference>
<organism evidence="1 2">
    <name type="scientific">Corchorus olitorius</name>
    <dbReference type="NCBI Taxonomy" id="93759"/>
    <lineage>
        <taxon>Eukaryota</taxon>
        <taxon>Viridiplantae</taxon>
        <taxon>Streptophyta</taxon>
        <taxon>Embryophyta</taxon>
        <taxon>Tracheophyta</taxon>
        <taxon>Spermatophyta</taxon>
        <taxon>Magnoliopsida</taxon>
        <taxon>eudicotyledons</taxon>
        <taxon>Gunneridae</taxon>
        <taxon>Pentapetalae</taxon>
        <taxon>rosids</taxon>
        <taxon>malvids</taxon>
        <taxon>Malvales</taxon>
        <taxon>Malvaceae</taxon>
        <taxon>Grewioideae</taxon>
        <taxon>Apeibeae</taxon>
        <taxon>Corchorus</taxon>
    </lineage>
</organism>
<gene>
    <name evidence="1" type="ORF">COLO4_35495</name>
</gene>
<protein>
    <submittedName>
        <fullName evidence="1">Amino acid binding protein</fullName>
    </submittedName>
</protein>